<feature type="non-terminal residue" evidence="1">
    <location>
        <position position="1"/>
    </location>
</feature>
<dbReference type="Proteomes" id="UP000437017">
    <property type="component" value="Unassembled WGS sequence"/>
</dbReference>
<dbReference type="OrthoDB" id="10254664at2759"/>
<dbReference type="PANTHER" id="PTHR11593">
    <property type="entry name" value="60S RIBOSOMAL PROTEIN L17"/>
    <property type="match status" value="1"/>
</dbReference>
<dbReference type="InterPro" id="IPR005721">
    <property type="entry name" value="Ribosomal_uL22_euk/arc"/>
</dbReference>
<dbReference type="SUPFAM" id="SSF54843">
    <property type="entry name" value="Ribosomal protein L22"/>
    <property type="match status" value="1"/>
</dbReference>
<feature type="non-terminal residue" evidence="1">
    <location>
        <position position="91"/>
    </location>
</feature>
<dbReference type="GO" id="GO:0002181">
    <property type="term" value="P:cytoplasmic translation"/>
    <property type="evidence" value="ECO:0007669"/>
    <property type="project" value="TreeGrafter"/>
</dbReference>
<accession>A0A643ASN0</accession>
<dbReference type="GO" id="GO:0022625">
    <property type="term" value="C:cytosolic large ribosomal subunit"/>
    <property type="evidence" value="ECO:0007669"/>
    <property type="project" value="TreeGrafter"/>
</dbReference>
<dbReference type="Gene3D" id="3.90.470.10">
    <property type="entry name" value="Ribosomal protein L22/L17"/>
    <property type="match status" value="1"/>
</dbReference>
<comment type="caution">
    <text evidence="1">The sequence shown here is derived from an EMBL/GenBank/DDBJ whole genome shotgun (WGS) entry which is preliminary data.</text>
</comment>
<keyword evidence="2" id="KW-1185">Reference proteome</keyword>
<sequence>NIRETAQANKGVHIPKSTKYLKDVHFTEPCGPFRWYNGSVGRCAQAKQRGWMQGQRLKNSGEFLLHVIKNAECNTELQGLDVDSLVIEHIQ</sequence>
<evidence type="ECO:0000313" key="1">
    <source>
        <dbReference type="EMBL" id="KAB0336652.1"/>
    </source>
</evidence>
<gene>
    <name evidence="1" type="ORF">E2I00_009407</name>
</gene>
<dbReference type="EMBL" id="SGJD01057795">
    <property type="protein sequence ID" value="KAB0336652.1"/>
    <property type="molecule type" value="Genomic_DNA"/>
</dbReference>
<dbReference type="GO" id="GO:0003735">
    <property type="term" value="F:structural constituent of ribosome"/>
    <property type="evidence" value="ECO:0007669"/>
    <property type="project" value="InterPro"/>
</dbReference>
<evidence type="ECO:0000313" key="2">
    <source>
        <dbReference type="Proteomes" id="UP000437017"/>
    </source>
</evidence>
<reference evidence="1 2" key="1">
    <citation type="journal article" date="2019" name="PLoS ONE">
        <title>Genomic analyses reveal an absence of contemporary introgressive admixture between fin whales and blue whales, despite known hybrids.</title>
        <authorList>
            <person name="Westbury M.V."/>
            <person name="Petersen B."/>
            <person name="Lorenzen E.D."/>
        </authorList>
    </citation>
    <scope>NUCLEOTIDE SEQUENCE [LARGE SCALE GENOMIC DNA]</scope>
    <source>
        <strain evidence="1">FinWhale-01</strain>
    </source>
</reference>
<dbReference type="PANTHER" id="PTHR11593:SF10">
    <property type="entry name" value="60S RIBOSOMAL PROTEIN L17"/>
    <property type="match status" value="1"/>
</dbReference>
<name>A0A643ASN0_BALPH</name>
<proteinExistence type="predicted"/>
<organism evidence="1 2">
    <name type="scientific">Balaenoptera physalus</name>
    <name type="common">Fin whale</name>
    <name type="synonym">Balaena physalus</name>
    <dbReference type="NCBI Taxonomy" id="9770"/>
    <lineage>
        <taxon>Eukaryota</taxon>
        <taxon>Metazoa</taxon>
        <taxon>Chordata</taxon>
        <taxon>Craniata</taxon>
        <taxon>Vertebrata</taxon>
        <taxon>Euteleostomi</taxon>
        <taxon>Mammalia</taxon>
        <taxon>Eutheria</taxon>
        <taxon>Laurasiatheria</taxon>
        <taxon>Artiodactyla</taxon>
        <taxon>Whippomorpha</taxon>
        <taxon>Cetacea</taxon>
        <taxon>Mysticeti</taxon>
        <taxon>Balaenopteridae</taxon>
        <taxon>Balaenoptera</taxon>
    </lineage>
</organism>
<dbReference type="AlphaFoldDB" id="A0A643ASN0"/>
<protein>
    <submittedName>
        <fullName evidence="1">Uncharacterized protein</fullName>
    </submittedName>
</protein>
<dbReference type="InterPro" id="IPR036394">
    <property type="entry name" value="Ribosomal_uL22_sf"/>
</dbReference>